<name>A0ABT9MWJ6_9ACTN</name>
<protein>
    <submittedName>
        <fullName evidence="1">Uncharacterized protein</fullName>
    </submittedName>
</protein>
<accession>A0ABT9MWJ6</accession>
<proteinExistence type="predicted"/>
<comment type="caution">
    <text evidence="1">The sequence shown here is derived from an EMBL/GenBank/DDBJ whole genome shotgun (WGS) entry which is preliminary data.</text>
</comment>
<evidence type="ECO:0000313" key="1">
    <source>
        <dbReference type="EMBL" id="MDP9795808.1"/>
    </source>
</evidence>
<gene>
    <name evidence="1" type="ORF">J2S43_004320</name>
</gene>
<keyword evidence="2" id="KW-1185">Reference proteome</keyword>
<reference evidence="1 2" key="1">
    <citation type="submission" date="2023-07" db="EMBL/GenBank/DDBJ databases">
        <title>Sequencing the genomes of 1000 actinobacteria strains.</title>
        <authorList>
            <person name="Klenk H.-P."/>
        </authorList>
    </citation>
    <scope>NUCLEOTIDE SEQUENCE [LARGE SCALE GENOMIC DNA]</scope>
    <source>
        <strain evidence="1 2">DSM 44710</strain>
    </source>
</reference>
<evidence type="ECO:0000313" key="2">
    <source>
        <dbReference type="Proteomes" id="UP001240984"/>
    </source>
</evidence>
<dbReference type="EMBL" id="JAUSRA010000001">
    <property type="protein sequence ID" value="MDP9795808.1"/>
    <property type="molecule type" value="Genomic_DNA"/>
</dbReference>
<sequence length="29" mass="3014">MGDALITGLFRRCRGPAAGASLTPRVRVA</sequence>
<organism evidence="1 2">
    <name type="scientific">Catenuloplanes nepalensis</name>
    <dbReference type="NCBI Taxonomy" id="587533"/>
    <lineage>
        <taxon>Bacteria</taxon>
        <taxon>Bacillati</taxon>
        <taxon>Actinomycetota</taxon>
        <taxon>Actinomycetes</taxon>
        <taxon>Micromonosporales</taxon>
        <taxon>Micromonosporaceae</taxon>
        <taxon>Catenuloplanes</taxon>
    </lineage>
</organism>
<dbReference type="Proteomes" id="UP001240984">
    <property type="component" value="Unassembled WGS sequence"/>
</dbReference>